<dbReference type="EMBL" id="JADEXS010000085">
    <property type="protein sequence ID" value="MBE9022519.1"/>
    <property type="molecule type" value="Genomic_DNA"/>
</dbReference>
<keyword evidence="2" id="KW-1185">Reference proteome</keyword>
<dbReference type="Pfam" id="PF20461">
    <property type="entry name" value="DUF6714"/>
    <property type="match status" value="1"/>
</dbReference>
<comment type="caution">
    <text evidence="1">The sequence shown here is derived from an EMBL/GenBank/DDBJ whole genome shotgun (WGS) entry which is preliminary data.</text>
</comment>
<evidence type="ECO:0000313" key="1">
    <source>
        <dbReference type="EMBL" id="MBE9022519.1"/>
    </source>
</evidence>
<sequence length="161" mass="18779">MVESSEIQSEKLILDIEKAFSNVEYPGDDEIVYDNTGYHLECNEIKEVLKGKDWRSLSLDMLRYHAEGLFFLTPEGYRFYLPAYLLASIRSYREADMIPTTIVHSLNAPQEQDSEMAPFSSRISNFNQDQKTVIKRFLEFLRTKYTGVTSLERIDTALKRF</sequence>
<reference evidence="1" key="1">
    <citation type="submission" date="2020-10" db="EMBL/GenBank/DDBJ databases">
        <authorList>
            <person name="Castelo-Branco R."/>
            <person name="Eusebio N."/>
            <person name="Adriana R."/>
            <person name="Vieira A."/>
            <person name="Brugerolle De Fraissinette N."/>
            <person name="Rezende De Castro R."/>
            <person name="Schneider M.P."/>
            <person name="Vasconcelos V."/>
            <person name="Leao P.N."/>
        </authorList>
    </citation>
    <scope>NUCLEOTIDE SEQUENCE</scope>
    <source>
        <strain evidence="1">LEGE 12446</strain>
    </source>
</reference>
<dbReference type="RefSeq" id="WP_193915229.1">
    <property type="nucleotide sequence ID" value="NZ_JADEXS020000001.1"/>
</dbReference>
<name>A0A8J6ZVX0_DESMC</name>
<protein>
    <submittedName>
        <fullName evidence="1">Uncharacterized protein</fullName>
    </submittedName>
</protein>
<dbReference type="Proteomes" id="UP000622533">
    <property type="component" value="Unassembled WGS sequence"/>
</dbReference>
<dbReference type="InterPro" id="IPR046560">
    <property type="entry name" value="DUF6714"/>
</dbReference>
<proteinExistence type="predicted"/>
<dbReference type="AlphaFoldDB" id="A0A8J6ZVX0"/>
<organism evidence="1 2">
    <name type="scientific">Desmonostoc muscorum LEGE 12446</name>
    <dbReference type="NCBI Taxonomy" id="1828758"/>
    <lineage>
        <taxon>Bacteria</taxon>
        <taxon>Bacillati</taxon>
        <taxon>Cyanobacteriota</taxon>
        <taxon>Cyanophyceae</taxon>
        <taxon>Nostocales</taxon>
        <taxon>Nostocaceae</taxon>
        <taxon>Desmonostoc</taxon>
    </lineage>
</organism>
<gene>
    <name evidence="1" type="ORF">IQ276_08800</name>
</gene>
<accession>A0A8J6ZVX0</accession>
<evidence type="ECO:0000313" key="2">
    <source>
        <dbReference type="Proteomes" id="UP000622533"/>
    </source>
</evidence>